<comment type="caution">
    <text evidence="1">The sequence shown here is derived from an EMBL/GenBank/DDBJ whole genome shotgun (WGS) entry which is preliminary data.</text>
</comment>
<sequence length="94" mass="10055">MADAGPELLQVGLVKAHRAKLGRDKSPAGPQLARDGSHSRVLRAWEVHHVRGEDHVDAARLDVLLGLWVDPGPDVLDCSEGAAFALVVAEYAVE</sequence>
<dbReference type="Proteomes" id="UP001430848">
    <property type="component" value="Unassembled WGS sequence"/>
</dbReference>
<evidence type="ECO:0000313" key="1">
    <source>
        <dbReference type="EMBL" id="KAK7729662.1"/>
    </source>
</evidence>
<keyword evidence="2" id="KW-1185">Reference proteome</keyword>
<organism evidence="1 2">
    <name type="scientific">Diaporthe eres</name>
    <name type="common">Phomopsis oblonga</name>
    <dbReference type="NCBI Taxonomy" id="83184"/>
    <lineage>
        <taxon>Eukaryota</taxon>
        <taxon>Fungi</taxon>
        <taxon>Dikarya</taxon>
        <taxon>Ascomycota</taxon>
        <taxon>Pezizomycotina</taxon>
        <taxon>Sordariomycetes</taxon>
        <taxon>Sordariomycetidae</taxon>
        <taxon>Diaporthales</taxon>
        <taxon>Diaporthaceae</taxon>
        <taxon>Diaporthe</taxon>
        <taxon>Diaporthe eres species complex</taxon>
    </lineage>
</organism>
<proteinExistence type="predicted"/>
<evidence type="ECO:0000313" key="2">
    <source>
        <dbReference type="Proteomes" id="UP001430848"/>
    </source>
</evidence>
<reference evidence="1 2" key="1">
    <citation type="submission" date="2024-02" db="EMBL/GenBank/DDBJ databases">
        <title>De novo assembly and annotation of 12 fungi associated with fruit tree decline syndrome in Ontario, Canada.</title>
        <authorList>
            <person name="Sulman M."/>
            <person name="Ellouze W."/>
            <person name="Ilyukhin E."/>
        </authorList>
    </citation>
    <scope>NUCLEOTIDE SEQUENCE [LARGE SCALE GENOMIC DNA]</scope>
    <source>
        <strain evidence="1 2">M169</strain>
    </source>
</reference>
<gene>
    <name evidence="1" type="ORF">SLS63_006043</name>
</gene>
<name>A0ABR1P8Y5_DIAER</name>
<accession>A0ABR1P8Y5</accession>
<protein>
    <submittedName>
        <fullName evidence="1">Uncharacterized protein</fullName>
    </submittedName>
</protein>
<dbReference type="EMBL" id="JAKNSF020000028">
    <property type="protein sequence ID" value="KAK7729662.1"/>
    <property type="molecule type" value="Genomic_DNA"/>
</dbReference>